<gene>
    <name evidence="1" type="ORF">M0L20_29655</name>
</gene>
<comment type="caution">
    <text evidence="1">The sequence shown here is derived from an EMBL/GenBank/DDBJ whole genome shotgun (WGS) entry which is preliminary data.</text>
</comment>
<dbReference type="RefSeq" id="WP_248480932.1">
    <property type="nucleotide sequence ID" value="NZ_JALPRF010000016.1"/>
</dbReference>
<reference evidence="1 2" key="1">
    <citation type="submission" date="2022-04" db="EMBL/GenBank/DDBJ databases">
        <title>Spirosoma sp. strain RP8 genome sequencing and assembly.</title>
        <authorList>
            <person name="Jung Y."/>
        </authorList>
    </citation>
    <scope>NUCLEOTIDE SEQUENCE [LARGE SCALE GENOMIC DNA]</scope>
    <source>
        <strain evidence="1 2">RP8</strain>
    </source>
</reference>
<accession>A0ABT0HV41</accession>
<protein>
    <recommendedName>
        <fullName evidence="3">Endonuclease</fullName>
    </recommendedName>
</protein>
<evidence type="ECO:0000313" key="2">
    <source>
        <dbReference type="Proteomes" id="UP001202180"/>
    </source>
</evidence>
<name>A0ABT0HV41_9BACT</name>
<dbReference type="EMBL" id="JALPRF010000016">
    <property type="protein sequence ID" value="MCK8496069.1"/>
    <property type="molecule type" value="Genomic_DNA"/>
</dbReference>
<dbReference type="Proteomes" id="UP001202180">
    <property type="component" value="Unassembled WGS sequence"/>
</dbReference>
<keyword evidence="2" id="KW-1185">Reference proteome</keyword>
<evidence type="ECO:0000313" key="1">
    <source>
        <dbReference type="EMBL" id="MCK8496069.1"/>
    </source>
</evidence>
<proteinExistence type="predicted"/>
<organism evidence="1 2">
    <name type="scientific">Spirosoma liriopis</name>
    <dbReference type="NCBI Taxonomy" id="2937440"/>
    <lineage>
        <taxon>Bacteria</taxon>
        <taxon>Pseudomonadati</taxon>
        <taxon>Bacteroidota</taxon>
        <taxon>Cytophagia</taxon>
        <taxon>Cytophagales</taxon>
        <taxon>Cytophagaceae</taxon>
        <taxon>Spirosoma</taxon>
    </lineage>
</organism>
<sequence>MEDSVSLKAEKKPNRYNVIIEKIFFDHFTPGATIVRFTRDEFTATAKLLGIEPPKNLGDVVYSYKFRAALPEAIIKQAPEGTEWVIVNRGKAIYEFQARGQARIIPDSMLVKIKIPDSTPGIVAMYTKGDEQALLTRLRYNRILDVFTGVMTHSLQNHLRTSIKGVGQIETDELYVGLDKKGAHYVFPVQAKGGKDEIGVVQIEQDFALCKERFPELICRAIAAQFLDDGGIAVMEFILDENAEVRKVAEQHYLLVNPKQLTPEEIARYRQTASY</sequence>
<evidence type="ECO:0008006" key="3">
    <source>
        <dbReference type="Google" id="ProtNLM"/>
    </source>
</evidence>